<dbReference type="PROSITE" id="PS51918">
    <property type="entry name" value="RADICAL_SAM"/>
    <property type="match status" value="1"/>
</dbReference>
<evidence type="ECO:0000256" key="1">
    <source>
        <dbReference type="ARBA" id="ARBA00001966"/>
    </source>
</evidence>
<name>A0A2S7DBX6_9XANT</name>
<dbReference type="EMBL" id="MDEH01000011">
    <property type="protein sequence ID" value="PPU71307.1"/>
    <property type="molecule type" value="Genomic_DNA"/>
</dbReference>
<keyword evidence="6" id="KW-0408">Iron</keyword>
<evidence type="ECO:0000259" key="9">
    <source>
        <dbReference type="PROSITE" id="PS51918"/>
    </source>
</evidence>
<dbReference type="GO" id="GO:0003824">
    <property type="term" value="F:catalytic activity"/>
    <property type="evidence" value="ECO:0007669"/>
    <property type="project" value="InterPro"/>
</dbReference>
<dbReference type="InterPro" id="IPR058240">
    <property type="entry name" value="rSAM_sf"/>
</dbReference>
<evidence type="ECO:0000256" key="2">
    <source>
        <dbReference type="ARBA" id="ARBA00022603"/>
    </source>
</evidence>
<dbReference type="SMART" id="SM00729">
    <property type="entry name" value="Elp3"/>
    <property type="match status" value="1"/>
</dbReference>
<dbReference type="InterPro" id="IPR006158">
    <property type="entry name" value="Cobalamin-bd"/>
</dbReference>
<organism evidence="10 11">
    <name type="scientific">Xanthomonas melonis</name>
    <dbReference type="NCBI Taxonomy" id="56456"/>
    <lineage>
        <taxon>Bacteria</taxon>
        <taxon>Pseudomonadati</taxon>
        <taxon>Pseudomonadota</taxon>
        <taxon>Gammaproteobacteria</taxon>
        <taxon>Lysobacterales</taxon>
        <taxon>Lysobacteraceae</taxon>
        <taxon>Xanthomonas</taxon>
    </lineage>
</organism>
<dbReference type="InterPro" id="IPR006638">
    <property type="entry name" value="Elp3/MiaA/NifB-like_rSAM"/>
</dbReference>
<evidence type="ECO:0000256" key="5">
    <source>
        <dbReference type="ARBA" id="ARBA00022723"/>
    </source>
</evidence>
<keyword evidence="2" id="KW-0489">Methyltransferase</keyword>
<keyword evidence="5" id="KW-0479">Metal-binding</keyword>
<dbReference type="SFLD" id="SFLDS00029">
    <property type="entry name" value="Radical_SAM"/>
    <property type="match status" value="1"/>
</dbReference>
<dbReference type="AlphaFoldDB" id="A0A2S7DBX6"/>
<reference evidence="10 11" key="1">
    <citation type="submission" date="2016-08" db="EMBL/GenBank/DDBJ databases">
        <authorList>
            <person name="Seilhamer J.J."/>
        </authorList>
    </citation>
    <scope>NUCLEOTIDE SEQUENCE [LARGE SCALE GENOMIC DNA]</scope>
    <source>
        <strain evidence="10 11">CFBP4644</strain>
    </source>
</reference>
<evidence type="ECO:0000313" key="11">
    <source>
        <dbReference type="Proteomes" id="UP000239865"/>
    </source>
</evidence>
<evidence type="ECO:0000256" key="4">
    <source>
        <dbReference type="ARBA" id="ARBA00022691"/>
    </source>
</evidence>
<dbReference type="Pfam" id="PF04055">
    <property type="entry name" value="Radical_SAM"/>
    <property type="match status" value="1"/>
</dbReference>
<evidence type="ECO:0000256" key="7">
    <source>
        <dbReference type="ARBA" id="ARBA00023014"/>
    </source>
</evidence>
<evidence type="ECO:0000313" key="10">
    <source>
        <dbReference type="EMBL" id="PPU71307.1"/>
    </source>
</evidence>
<evidence type="ECO:0000256" key="6">
    <source>
        <dbReference type="ARBA" id="ARBA00023004"/>
    </source>
</evidence>
<dbReference type="SFLD" id="SFLDG01082">
    <property type="entry name" value="B12-binding_domain_containing"/>
    <property type="match status" value="1"/>
</dbReference>
<accession>A0A2S7DBX6</accession>
<keyword evidence="4" id="KW-0949">S-adenosyl-L-methionine</keyword>
<dbReference type="Proteomes" id="UP000239865">
    <property type="component" value="Unassembled WGS sequence"/>
</dbReference>
<dbReference type="SUPFAM" id="SSF102114">
    <property type="entry name" value="Radical SAM enzymes"/>
    <property type="match status" value="1"/>
</dbReference>
<protein>
    <submittedName>
        <fullName evidence="10">Mg-protoporphyrin IX monomethyl ester oxidative cyclase</fullName>
    </submittedName>
</protein>
<dbReference type="Gene3D" id="3.40.50.280">
    <property type="entry name" value="Cobalamin-binding domain"/>
    <property type="match status" value="1"/>
</dbReference>
<sequence>MRSPLRVPRRQNESRVQMLKIQVSHSYFLRYDPKQWERGKPYPPLATLQIAALLRERGHSLSLFDAMLADDVEDYTKALHDAQPELVVFYEDNFNFLTKMCLSRMREAACRMIGQARAAGCRVLVAGSDASDNPDVFLAAGAHAVLIGEGIAPLIALLERLEADAQLDTTTWLTGVQRIATGQPSGALLHPGAQPPDARLSGLPAWDLVDMPRYQRFWRQRHGYFSLNMAASRGCPFRCNWCAKPIWGNHYARRGAEDVAAEVIHLKRNFQPDHLWMADDIFGFHIDWVETFAQRLSEADGVVPFTIQTRADLTSDRMAAALARAGCSEAWIGAESGSQRILDKMTKGTQVAEVIAARQRLAAHGIRVGFFIQLGYLGEELDDILATRALVTQADPDIIGVSVSYPLPGTKFYEEVKNQLGGKTHWQDSDDLAMMFRGAYDTEFYRSVRDLLHTQVDLQQARTRMDAAALAQASEQLEARWSALIASEHLHRNVPLSEVAARARRPLAAVLVG</sequence>
<dbReference type="InterPro" id="IPR023404">
    <property type="entry name" value="rSAM_horseshoe"/>
</dbReference>
<dbReference type="CDD" id="cd01335">
    <property type="entry name" value="Radical_SAM"/>
    <property type="match status" value="1"/>
</dbReference>
<dbReference type="GO" id="GO:0051539">
    <property type="term" value="F:4 iron, 4 sulfur cluster binding"/>
    <property type="evidence" value="ECO:0007669"/>
    <property type="project" value="UniProtKB-KW"/>
</dbReference>
<dbReference type="GO" id="GO:0005829">
    <property type="term" value="C:cytosol"/>
    <property type="evidence" value="ECO:0007669"/>
    <property type="project" value="TreeGrafter"/>
</dbReference>
<dbReference type="InterPro" id="IPR051198">
    <property type="entry name" value="BchE-like"/>
</dbReference>
<gene>
    <name evidence="10" type="ORF">XmelCFBP4644_16390</name>
</gene>
<dbReference type="InterPro" id="IPR034466">
    <property type="entry name" value="Methyltransferase_Class_B"/>
</dbReference>
<feature type="domain" description="Radical SAM core" evidence="9">
    <location>
        <begin position="221"/>
        <end position="449"/>
    </location>
</feature>
<keyword evidence="7" id="KW-0411">Iron-sulfur</keyword>
<dbReference type="Gene3D" id="3.80.30.20">
    <property type="entry name" value="tm_1862 like domain"/>
    <property type="match status" value="1"/>
</dbReference>
<dbReference type="SFLD" id="SFLDG01123">
    <property type="entry name" value="methyltransferase_(Class_B)"/>
    <property type="match status" value="1"/>
</dbReference>
<dbReference type="OrthoDB" id="9801424at2"/>
<evidence type="ECO:0000256" key="3">
    <source>
        <dbReference type="ARBA" id="ARBA00022679"/>
    </source>
</evidence>
<dbReference type="InterPro" id="IPR007197">
    <property type="entry name" value="rSAM"/>
</dbReference>
<comment type="caution">
    <text evidence="10">The sequence shown here is derived from an EMBL/GenBank/DDBJ whole genome shotgun (WGS) entry which is preliminary data.</text>
</comment>
<dbReference type="PANTHER" id="PTHR43409">
    <property type="entry name" value="ANAEROBIC MAGNESIUM-PROTOPORPHYRIN IX MONOMETHYL ESTER CYCLASE-RELATED"/>
    <property type="match status" value="1"/>
</dbReference>
<keyword evidence="3" id="KW-0808">Transferase</keyword>
<proteinExistence type="predicted"/>
<feature type="domain" description="B12-binding" evidence="8">
    <location>
        <begin position="30"/>
        <end position="168"/>
    </location>
</feature>
<dbReference type="GO" id="GO:0031419">
    <property type="term" value="F:cobalamin binding"/>
    <property type="evidence" value="ECO:0007669"/>
    <property type="project" value="InterPro"/>
</dbReference>
<evidence type="ECO:0000259" key="8">
    <source>
        <dbReference type="PROSITE" id="PS51332"/>
    </source>
</evidence>
<dbReference type="PANTHER" id="PTHR43409:SF7">
    <property type="entry name" value="BLL1977 PROTEIN"/>
    <property type="match status" value="1"/>
</dbReference>
<dbReference type="PROSITE" id="PS51332">
    <property type="entry name" value="B12_BINDING"/>
    <property type="match status" value="1"/>
</dbReference>
<comment type="cofactor">
    <cofactor evidence="1">
        <name>[4Fe-4S] cluster</name>
        <dbReference type="ChEBI" id="CHEBI:49883"/>
    </cofactor>
</comment>
<dbReference type="GO" id="GO:0046872">
    <property type="term" value="F:metal ion binding"/>
    <property type="evidence" value="ECO:0007669"/>
    <property type="project" value="UniProtKB-KW"/>
</dbReference>